<feature type="coiled-coil region" evidence="1">
    <location>
        <begin position="246"/>
        <end position="287"/>
    </location>
</feature>
<sequence>MVSRAKEAGASSSLVRYDLDSGTDDVTSTQAEAKPRTRRKARGRPPGIGNRVDKSTPRATRTTGKHIAATCSSSRKHAVSSLSQGLQRSVDAVAHDTGGYDTVKRTRGRPNATGSDKVAASTSFTKRSAAEEIPETQSTAVLRIKHDTADSSAMDELSMAEADISLVVDGPAASDVFSRRRLGELNKRHENLKIRHRDLRDVGIKSAEVNFDRLKKQAEGNIAVSNHLILQLQEDLAAQTALAEQGESLRQQLERSEANAESLQAAVDKLTADLNAARQEISALSVKLTVNRNAENSVQKPTIKFNAVVDKSELIHTAHAKEDLYGDLTGLIVRGLSQGEDEDIFDCIQTGRNGTLHFKLASERRSPSESYDDVQLTYRPQLDESRDQGLIQLLPDYLVEDITFSRSHASKFYHRVIRSLSEGAV</sequence>
<feature type="domain" description="Monopolin complex subunit Csm1/Pcs1 C-terminal" evidence="3">
    <location>
        <begin position="320"/>
        <end position="406"/>
    </location>
</feature>
<dbReference type="GO" id="GO:0072686">
    <property type="term" value="C:mitotic spindle"/>
    <property type="evidence" value="ECO:0007669"/>
    <property type="project" value="TreeGrafter"/>
</dbReference>
<evidence type="ECO:0000259" key="3">
    <source>
        <dbReference type="Pfam" id="PF12539"/>
    </source>
</evidence>
<proteinExistence type="predicted"/>
<dbReference type="CDD" id="cd23787">
    <property type="entry name" value="RWD_CSM1"/>
    <property type="match status" value="1"/>
</dbReference>
<dbReference type="InterPro" id="IPR038608">
    <property type="entry name" value="Csm1/Pcs1_C_sf"/>
</dbReference>
<dbReference type="Proteomes" id="UP000253664">
    <property type="component" value="Unassembled WGS sequence"/>
</dbReference>
<dbReference type="AlphaFoldDB" id="A0A367LHP2"/>
<dbReference type="Gene3D" id="3.90.1150.80">
    <property type="match status" value="1"/>
</dbReference>
<evidence type="ECO:0000313" key="5">
    <source>
        <dbReference type="Proteomes" id="UP000253664"/>
    </source>
</evidence>
<dbReference type="PANTHER" id="PTHR28006:SF1">
    <property type="entry name" value="MONOPOLIN COMPLEX SUBUNIT CSM1"/>
    <property type="match status" value="1"/>
</dbReference>
<gene>
    <name evidence="4" type="ORF">L249_8117</name>
</gene>
<dbReference type="OrthoDB" id="2431049at2759"/>
<keyword evidence="5" id="KW-1185">Reference proteome</keyword>
<evidence type="ECO:0000256" key="2">
    <source>
        <dbReference type="SAM" id="MobiDB-lite"/>
    </source>
</evidence>
<accession>A0A367LHP2</accession>
<protein>
    <recommendedName>
        <fullName evidence="3">Monopolin complex subunit Csm1/Pcs1 C-terminal domain-containing protein</fullName>
    </recommendedName>
</protein>
<comment type="caution">
    <text evidence="4">The sequence shown here is derived from an EMBL/GenBank/DDBJ whole genome shotgun (WGS) entry which is preliminary data.</text>
</comment>
<dbReference type="GO" id="GO:0033551">
    <property type="term" value="C:monopolin complex"/>
    <property type="evidence" value="ECO:0007669"/>
    <property type="project" value="InterPro"/>
</dbReference>
<dbReference type="InterPro" id="IPR040349">
    <property type="entry name" value="Csm1/Pcs1"/>
</dbReference>
<organism evidence="4 5">
    <name type="scientific">Ophiocordyceps polyrhachis-furcata BCC 54312</name>
    <dbReference type="NCBI Taxonomy" id="1330021"/>
    <lineage>
        <taxon>Eukaryota</taxon>
        <taxon>Fungi</taxon>
        <taxon>Dikarya</taxon>
        <taxon>Ascomycota</taxon>
        <taxon>Pezizomycotina</taxon>
        <taxon>Sordariomycetes</taxon>
        <taxon>Hypocreomycetidae</taxon>
        <taxon>Hypocreales</taxon>
        <taxon>Ophiocordycipitaceae</taxon>
        <taxon>Ophiocordyceps</taxon>
    </lineage>
</organism>
<dbReference type="FunFam" id="3.90.1150.80:FF:000001">
    <property type="entry name" value="Chromosome segregation protein (Pcs1)"/>
    <property type="match status" value="1"/>
</dbReference>
<evidence type="ECO:0000313" key="4">
    <source>
        <dbReference type="EMBL" id="RCI13956.1"/>
    </source>
</evidence>
<dbReference type="STRING" id="1330021.A0A367LHP2"/>
<dbReference type="InterPro" id="IPR020981">
    <property type="entry name" value="Csm1/Pcs1_C"/>
</dbReference>
<name>A0A367LHP2_9HYPO</name>
<keyword evidence="1" id="KW-0175">Coiled coil</keyword>
<feature type="region of interest" description="Disordered" evidence="2">
    <location>
        <begin position="1"/>
        <end position="121"/>
    </location>
</feature>
<dbReference type="GO" id="GO:0034506">
    <property type="term" value="C:chromosome, centromeric core domain"/>
    <property type="evidence" value="ECO:0007669"/>
    <property type="project" value="TreeGrafter"/>
</dbReference>
<dbReference type="GO" id="GO:1990644">
    <property type="term" value="F:microtubule site clamp"/>
    <property type="evidence" value="ECO:0007669"/>
    <property type="project" value="TreeGrafter"/>
</dbReference>
<dbReference type="GO" id="GO:0045144">
    <property type="term" value="P:meiotic sister chromatid segregation"/>
    <property type="evidence" value="ECO:0007669"/>
    <property type="project" value="TreeGrafter"/>
</dbReference>
<dbReference type="EMBL" id="LKCN02000005">
    <property type="protein sequence ID" value="RCI13956.1"/>
    <property type="molecule type" value="Genomic_DNA"/>
</dbReference>
<dbReference type="GO" id="GO:0051315">
    <property type="term" value="P:attachment of mitotic spindle microtubules to kinetochore"/>
    <property type="evidence" value="ECO:0007669"/>
    <property type="project" value="TreeGrafter"/>
</dbReference>
<dbReference type="PANTHER" id="PTHR28006">
    <property type="entry name" value="MONOPOLIN COMPLEX SUBUNIT CSM1"/>
    <property type="match status" value="1"/>
</dbReference>
<dbReference type="GO" id="GO:0005730">
    <property type="term" value="C:nucleolus"/>
    <property type="evidence" value="ECO:0007669"/>
    <property type="project" value="TreeGrafter"/>
</dbReference>
<dbReference type="Pfam" id="PF12539">
    <property type="entry name" value="Csm1"/>
    <property type="match status" value="1"/>
</dbReference>
<evidence type="ECO:0000256" key="1">
    <source>
        <dbReference type="SAM" id="Coils"/>
    </source>
</evidence>
<reference evidence="4 5" key="1">
    <citation type="journal article" date="2015" name="BMC Genomics">
        <title>Insights from the genome of Ophiocordyceps polyrhachis-furcata to pathogenicity and host specificity in insect fungi.</title>
        <authorList>
            <person name="Wichadakul D."/>
            <person name="Kobmoo N."/>
            <person name="Ingsriswang S."/>
            <person name="Tangphatsornruang S."/>
            <person name="Chantasingh D."/>
            <person name="Luangsa-ard J.J."/>
            <person name="Eurwilaichitr L."/>
        </authorList>
    </citation>
    <scope>NUCLEOTIDE SEQUENCE [LARGE SCALE GENOMIC DNA]</scope>
    <source>
        <strain evidence="4 5">BCC 54312</strain>
    </source>
</reference>